<evidence type="ECO:0000313" key="2">
    <source>
        <dbReference type="Proteomes" id="UP000663722"/>
    </source>
</evidence>
<protein>
    <submittedName>
        <fullName evidence="1">Uncharacterized protein</fullName>
    </submittedName>
</protein>
<gene>
    <name evidence="1" type="ORF">dnm_087790</name>
</gene>
<dbReference type="Proteomes" id="UP000663722">
    <property type="component" value="Chromosome"/>
</dbReference>
<reference evidence="1" key="1">
    <citation type="journal article" date="2021" name="Microb. Physiol.">
        <title>Proteogenomic Insights into the Physiology of Marine, Sulfate-Reducing, Filamentous Desulfonema limicola and Desulfonema magnum.</title>
        <authorList>
            <person name="Schnaars V."/>
            <person name="Wohlbrand L."/>
            <person name="Scheve S."/>
            <person name="Hinrichs C."/>
            <person name="Reinhardt R."/>
            <person name="Rabus R."/>
        </authorList>
    </citation>
    <scope>NUCLEOTIDE SEQUENCE</scope>
    <source>
        <strain evidence="1">4be13</strain>
    </source>
</reference>
<proteinExistence type="predicted"/>
<evidence type="ECO:0000313" key="1">
    <source>
        <dbReference type="EMBL" id="QTA92691.1"/>
    </source>
</evidence>
<organism evidence="1 2">
    <name type="scientific">Desulfonema magnum</name>
    <dbReference type="NCBI Taxonomy" id="45655"/>
    <lineage>
        <taxon>Bacteria</taxon>
        <taxon>Pseudomonadati</taxon>
        <taxon>Thermodesulfobacteriota</taxon>
        <taxon>Desulfobacteria</taxon>
        <taxon>Desulfobacterales</taxon>
        <taxon>Desulfococcaceae</taxon>
        <taxon>Desulfonema</taxon>
    </lineage>
</organism>
<sequence>MKDIFCSYKSFLARCVPNVFCLIHFFAGRGYHGPHTHIIFSVLSRALYFFKLLLQNVIYYNQHCLAADFSANPAPIYTK</sequence>
<keyword evidence="2" id="KW-1185">Reference proteome</keyword>
<name>A0A975BVU3_9BACT</name>
<dbReference type="EMBL" id="CP061800">
    <property type="protein sequence ID" value="QTA92691.1"/>
    <property type="molecule type" value="Genomic_DNA"/>
</dbReference>
<dbReference type="AlphaFoldDB" id="A0A975BVU3"/>
<accession>A0A975BVU3</accession>
<dbReference type="KEGG" id="dmm:dnm_087790"/>